<dbReference type="AlphaFoldDB" id="X1N8D3"/>
<feature type="non-terminal residue" evidence="2">
    <location>
        <position position="263"/>
    </location>
</feature>
<evidence type="ECO:0000313" key="2">
    <source>
        <dbReference type="EMBL" id="GAI40282.1"/>
    </source>
</evidence>
<name>X1N8D3_9ZZZZ</name>
<gene>
    <name evidence="2" type="ORF">S06H3_42635</name>
</gene>
<sequence length="263" mass="28037">FDAENRLIFMTGPLTGFTGLASARWGIEGKSPATTPECFSYSNLGGSWGAHLKFAGYDGIVIQGESDRSVYLSIHDGNIQIKDASHLWGMGAIEARKALKAELGSSVRVAAIGPAGENLVSFAIVLADDGASGSSGLGAVMGAKKLKAITVSGSEKLTAADPEGLREIARYARELTKGMPTVQKGLTPGPKMRRVACYGCIRGCIRADCEAKDGTRSKYMCTGAQFYQDAAKWYYGEWVPESTEVPFYANMLCDDYGVDTNSI</sequence>
<dbReference type="SMART" id="SM00790">
    <property type="entry name" value="AFOR_N"/>
    <property type="match status" value="1"/>
</dbReference>
<dbReference type="GO" id="GO:0016625">
    <property type="term" value="F:oxidoreductase activity, acting on the aldehyde or oxo group of donors, iron-sulfur protein as acceptor"/>
    <property type="evidence" value="ECO:0007669"/>
    <property type="project" value="InterPro"/>
</dbReference>
<dbReference type="Gene3D" id="1.10.569.10">
    <property type="entry name" value="Aldehyde Ferredoxin Oxidoreductase Protein, subunit A, domain 2"/>
    <property type="match status" value="1"/>
</dbReference>
<dbReference type="SUPFAM" id="SSF56228">
    <property type="entry name" value="Aldehyde ferredoxin oxidoreductase, N-terminal domain"/>
    <property type="match status" value="1"/>
</dbReference>
<organism evidence="2">
    <name type="scientific">marine sediment metagenome</name>
    <dbReference type="NCBI Taxonomy" id="412755"/>
    <lineage>
        <taxon>unclassified sequences</taxon>
        <taxon>metagenomes</taxon>
        <taxon>ecological metagenomes</taxon>
    </lineage>
</organism>
<dbReference type="InterPro" id="IPR036503">
    <property type="entry name" value="Ald_Fedxn_OxRdtase_N_sf"/>
</dbReference>
<dbReference type="PANTHER" id="PTHR30038">
    <property type="entry name" value="ALDEHYDE FERREDOXIN OXIDOREDUCTASE"/>
    <property type="match status" value="1"/>
</dbReference>
<dbReference type="Pfam" id="PF02730">
    <property type="entry name" value="AFOR_N"/>
    <property type="match status" value="1"/>
</dbReference>
<protein>
    <recommendedName>
        <fullName evidence="1">Aldehyde ferredoxin oxidoreductase N-terminal domain-containing protein</fullName>
    </recommendedName>
</protein>
<reference evidence="2" key="1">
    <citation type="journal article" date="2014" name="Front. Microbiol.">
        <title>High frequency of phylogenetically diverse reductive dehalogenase-homologous genes in deep subseafloor sedimentary metagenomes.</title>
        <authorList>
            <person name="Kawai M."/>
            <person name="Futagami T."/>
            <person name="Toyoda A."/>
            <person name="Takaki Y."/>
            <person name="Nishi S."/>
            <person name="Hori S."/>
            <person name="Arai W."/>
            <person name="Tsubouchi T."/>
            <person name="Morono Y."/>
            <person name="Uchiyama I."/>
            <person name="Ito T."/>
            <person name="Fujiyama A."/>
            <person name="Inagaki F."/>
            <person name="Takami H."/>
        </authorList>
    </citation>
    <scope>NUCLEOTIDE SEQUENCE</scope>
    <source>
        <strain evidence="2">Expedition CK06-06</strain>
    </source>
</reference>
<dbReference type="InterPro" id="IPR013983">
    <property type="entry name" value="Ald_Fedxn_OxRdtase_N"/>
</dbReference>
<feature type="domain" description="Aldehyde ferredoxin oxidoreductase N-terminal" evidence="1">
    <location>
        <begin position="1"/>
        <end position="155"/>
    </location>
</feature>
<dbReference type="PANTHER" id="PTHR30038:SF0">
    <property type="entry name" value="TUNGSTEN-CONTAINING ALDEHYDE FERREDOXIN OXIDOREDUCTASE"/>
    <property type="match status" value="1"/>
</dbReference>
<dbReference type="EMBL" id="BARV01026382">
    <property type="protein sequence ID" value="GAI40282.1"/>
    <property type="molecule type" value="Genomic_DNA"/>
</dbReference>
<feature type="non-terminal residue" evidence="2">
    <location>
        <position position="1"/>
    </location>
</feature>
<dbReference type="InterPro" id="IPR051919">
    <property type="entry name" value="W-dependent_AOR"/>
</dbReference>
<comment type="caution">
    <text evidence="2">The sequence shown here is derived from an EMBL/GenBank/DDBJ whole genome shotgun (WGS) entry which is preliminary data.</text>
</comment>
<dbReference type="Gene3D" id="3.60.9.10">
    <property type="entry name" value="Aldehyde ferredoxin oxidoreductase, N-terminal domain"/>
    <property type="match status" value="1"/>
</dbReference>
<dbReference type="GO" id="GO:0051536">
    <property type="term" value="F:iron-sulfur cluster binding"/>
    <property type="evidence" value="ECO:0007669"/>
    <property type="project" value="InterPro"/>
</dbReference>
<dbReference type="InterPro" id="IPR013984">
    <property type="entry name" value="Ald_Fedxn_OxRdtase_dom2"/>
</dbReference>
<proteinExistence type="predicted"/>
<accession>X1N8D3</accession>
<evidence type="ECO:0000259" key="1">
    <source>
        <dbReference type="SMART" id="SM00790"/>
    </source>
</evidence>